<name>A0ABP3AZ24_9LIST</name>
<keyword evidence="3 6" id="KW-0418">Kinase</keyword>
<evidence type="ECO:0000256" key="4">
    <source>
        <dbReference type="ARBA" id="ARBA00022842"/>
    </source>
</evidence>
<evidence type="ECO:0000313" key="6">
    <source>
        <dbReference type="EMBL" id="EUJ31021.1"/>
    </source>
</evidence>
<organism evidence="6 7">
    <name type="scientific">Listeria floridensis FSL S10-1187</name>
    <dbReference type="NCBI Taxonomy" id="1265817"/>
    <lineage>
        <taxon>Bacteria</taxon>
        <taxon>Bacillati</taxon>
        <taxon>Bacillota</taxon>
        <taxon>Bacilli</taxon>
        <taxon>Bacillales</taxon>
        <taxon>Listeriaceae</taxon>
        <taxon>Listeria</taxon>
    </lineage>
</organism>
<evidence type="ECO:0000256" key="3">
    <source>
        <dbReference type="ARBA" id="ARBA00022777"/>
    </source>
</evidence>
<evidence type="ECO:0000256" key="2">
    <source>
        <dbReference type="ARBA" id="ARBA00022679"/>
    </source>
</evidence>
<dbReference type="EMBL" id="AODF01000020">
    <property type="protein sequence ID" value="EUJ31021.1"/>
    <property type="molecule type" value="Genomic_DNA"/>
</dbReference>
<keyword evidence="1" id="KW-0963">Cytoplasm</keyword>
<dbReference type="SUPFAM" id="SSF55060">
    <property type="entry name" value="GHMP Kinase, C-terminal domain"/>
    <property type="match status" value="1"/>
</dbReference>
<keyword evidence="2" id="KW-0808">Transferase</keyword>
<evidence type="ECO:0000256" key="1">
    <source>
        <dbReference type="ARBA" id="ARBA00022490"/>
    </source>
</evidence>
<dbReference type="Proteomes" id="UP000019249">
    <property type="component" value="Unassembled WGS sequence"/>
</dbReference>
<dbReference type="Pfam" id="PF08544">
    <property type="entry name" value="GHMP_kinases_C"/>
    <property type="match status" value="1"/>
</dbReference>
<dbReference type="PANTHER" id="PTHR43290:SF2">
    <property type="entry name" value="MEVALONATE KINASE"/>
    <property type="match status" value="1"/>
</dbReference>
<protein>
    <submittedName>
        <fullName evidence="6">Mevalonate kinase</fullName>
    </submittedName>
</protein>
<dbReference type="PANTHER" id="PTHR43290">
    <property type="entry name" value="MEVALONATE KINASE"/>
    <property type="match status" value="1"/>
</dbReference>
<gene>
    <name evidence="6" type="ORF">MFLO_10017</name>
</gene>
<evidence type="ECO:0000313" key="7">
    <source>
        <dbReference type="Proteomes" id="UP000019249"/>
    </source>
</evidence>
<reference evidence="6 7" key="1">
    <citation type="journal article" date="2014" name="Int. J. Syst. Evol. Microbiol.">
        <title>Listeria floridensis sp. nov., Listeria aquatica sp. nov., Listeria cornellensis sp. nov., Listeria riparia sp. nov. and Listeria grandensis sp. nov., from agricultural and natural environments.</title>
        <authorList>
            <person name="den Bakker H.C."/>
            <person name="Warchocki S."/>
            <person name="Wright E.M."/>
            <person name="Allred A.F."/>
            <person name="Ahlstrom C."/>
            <person name="Manuel C.S."/>
            <person name="Stasiewicz M.J."/>
            <person name="Burrell A."/>
            <person name="Roof S."/>
            <person name="Strawn L."/>
            <person name="Fortes E.D."/>
            <person name="Nightingale K.K."/>
            <person name="Kephart D."/>
            <person name="Wiedmann M."/>
        </authorList>
    </citation>
    <scope>NUCLEOTIDE SEQUENCE [LARGE SCALE GENOMIC DNA]</scope>
    <source>
        <strain evidence="6 7">FSL S10-1187</strain>
    </source>
</reference>
<dbReference type="RefSeq" id="WP_420912525.1">
    <property type="nucleotide sequence ID" value="NZ_AODF01000020.1"/>
</dbReference>
<dbReference type="InterPro" id="IPR036554">
    <property type="entry name" value="GHMP_kinase_C_sf"/>
</dbReference>
<dbReference type="GO" id="GO:0016301">
    <property type="term" value="F:kinase activity"/>
    <property type="evidence" value="ECO:0007669"/>
    <property type="project" value="UniProtKB-KW"/>
</dbReference>
<dbReference type="Gene3D" id="3.30.70.890">
    <property type="entry name" value="GHMP kinase, C-terminal domain"/>
    <property type="match status" value="1"/>
</dbReference>
<evidence type="ECO:0000259" key="5">
    <source>
        <dbReference type="Pfam" id="PF08544"/>
    </source>
</evidence>
<dbReference type="InterPro" id="IPR006205">
    <property type="entry name" value="Mev_gal_kin"/>
</dbReference>
<proteinExistence type="predicted"/>
<keyword evidence="4" id="KW-0460">Magnesium</keyword>
<keyword evidence="7" id="KW-1185">Reference proteome</keyword>
<feature type="non-terminal residue" evidence="6">
    <location>
        <position position="1"/>
    </location>
</feature>
<sequence length="176" mass="19436">SMSSLRFTKKTKRLKHFTFRKKFFLVVADTGIPSETRSAVTDVGRLLKEQPAKFVPMIEELGLISREIRNQLENDANLNRIGQAMNEAQSILEELTVSDSSLEKLIQTALQSGAYGAKLTGGGRGGCMVALVKNKEQAQFVKKALQKAGSHKEWIFTIGEGNHESNSDGSHQYSAH</sequence>
<comment type="caution">
    <text evidence="6">The sequence shown here is derived from an EMBL/GenBank/DDBJ whole genome shotgun (WGS) entry which is preliminary data.</text>
</comment>
<accession>A0ABP3AZ24</accession>
<feature type="domain" description="GHMP kinase C-terminal" evidence="5">
    <location>
        <begin position="77"/>
        <end position="150"/>
    </location>
</feature>
<dbReference type="InterPro" id="IPR013750">
    <property type="entry name" value="GHMP_kinase_C_dom"/>
</dbReference>